<accession>A0ABQ5YFA9</accession>
<evidence type="ECO:0000313" key="4">
    <source>
        <dbReference type="Proteomes" id="UP001156706"/>
    </source>
</evidence>
<dbReference type="InterPro" id="IPR001584">
    <property type="entry name" value="Integrase_cat-core"/>
</dbReference>
<feature type="domain" description="Integrase catalytic" evidence="2">
    <location>
        <begin position="188"/>
        <end position="393"/>
    </location>
</feature>
<protein>
    <recommendedName>
        <fullName evidence="2">Integrase catalytic domain-containing protein</fullName>
    </recommendedName>
</protein>
<feature type="compositionally biased region" description="Basic residues" evidence="1">
    <location>
        <begin position="533"/>
        <end position="542"/>
    </location>
</feature>
<organism evidence="3 4">
    <name type="scientific">Chitinimonas prasina</name>
    <dbReference type="NCBI Taxonomy" id="1434937"/>
    <lineage>
        <taxon>Bacteria</taxon>
        <taxon>Pseudomonadati</taxon>
        <taxon>Pseudomonadota</taxon>
        <taxon>Betaproteobacteria</taxon>
        <taxon>Neisseriales</taxon>
        <taxon>Chitinibacteraceae</taxon>
        <taxon>Chitinimonas</taxon>
    </lineage>
</organism>
<reference evidence="4" key="1">
    <citation type="journal article" date="2019" name="Int. J. Syst. Evol. Microbiol.">
        <title>The Global Catalogue of Microorganisms (GCM) 10K type strain sequencing project: providing services to taxonomists for standard genome sequencing and annotation.</title>
        <authorList>
            <consortium name="The Broad Institute Genomics Platform"/>
            <consortium name="The Broad Institute Genome Sequencing Center for Infectious Disease"/>
            <person name="Wu L."/>
            <person name="Ma J."/>
        </authorList>
    </citation>
    <scope>NUCLEOTIDE SEQUENCE [LARGE SCALE GENOMIC DNA]</scope>
    <source>
        <strain evidence="4">NBRC 110044</strain>
    </source>
</reference>
<name>A0ABQ5YFA9_9NEIS</name>
<dbReference type="EMBL" id="BSOG01000002">
    <property type="protein sequence ID" value="GLR13682.1"/>
    <property type="molecule type" value="Genomic_DNA"/>
</dbReference>
<proteinExistence type="predicted"/>
<evidence type="ECO:0000313" key="3">
    <source>
        <dbReference type="EMBL" id="GLR13682.1"/>
    </source>
</evidence>
<dbReference type="Pfam" id="PF09299">
    <property type="entry name" value="Mu-transpos_C"/>
    <property type="match status" value="1"/>
</dbReference>
<dbReference type="SUPFAM" id="SSF53098">
    <property type="entry name" value="Ribonuclease H-like"/>
    <property type="match status" value="1"/>
</dbReference>
<comment type="caution">
    <text evidence="3">The sequence shown here is derived from an EMBL/GenBank/DDBJ whole genome shotgun (WGS) entry which is preliminary data.</text>
</comment>
<gene>
    <name evidence="3" type="ORF">GCM10007907_24720</name>
</gene>
<evidence type="ECO:0000256" key="1">
    <source>
        <dbReference type="SAM" id="MobiDB-lite"/>
    </source>
</evidence>
<dbReference type="InterPro" id="IPR036397">
    <property type="entry name" value="RNaseH_sf"/>
</dbReference>
<evidence type="ECO:0000259" key="2">
    <source>
        <dbReference type="PROSITE" id="PS50994"/>
    </source>
</evidence>
<dbReference type="InterPro" id="IPR015378">
    <property type="entry name" value="Transposase-like_Mu_C"/>
</dbReference>
<dbReference type="Proteomes" id="UP001156706">
    <property type="component" value="Unassembled WGS sequence"/>
</dbReference>
<keyword evidence="4" id="KW-1185">Reference proteome</keyword>
<dbReference type="PANTHER" id="PTHR35004">
    <property type="entry name" value="TRANSPOSASE RV3428C-RELATED"/>
    <property type="match status" value="1"/>
</dbReference>
<feature type="region of interest" description="Disordered" evidence="1">
    <location>
        <begin position="527"/>
        <end position="596"/>
    </location>
</feature>
<dbReference type="InterPro" id="IPR012337">
    <property type="entry name" value="RNaseH-like_sf"/>
</dbReference>
<dbReference type="Gene3D" id="3.30.420.10">
    <property type="entry name" value="Ribonuclease H-like superfamily/Ribonuclease H"/>
    <property type="match status" value="1"/>
</dbReference>
<sequence>MVRDDGLAPLLSLLPEAHQAEVRRKLRYVNQVLADCLYVSAAREITQVIAQVAERWADAAAPSVTTIWRWVRAYLDSGKDPLSLAPRHACKGNRQRRFPPELWDLFLQAVDEAFLKPERPTRLQAYDHFEALMLAWNRANPQNRLKLCSYAAFGDWIANQLDPYVVMARRYGVAKARRHFRRHDAAPASTYPLERVEIDHTVLDLQAVDSTGNVIGRPTLTIAICRFSRMILAVLVTFESPAASLTLRCVREMLSDKSHLLLASKLLEGVEWPASGLPTWLVVDNGPDFHATAFKAACDNLTVQLQYCPPGLPWFKGVVERFFRTLNVGLIHRLPGTTRSNPTDRGAYPSEERALLKLDEIRTKIHEWLFLEYRHRRHSELGCSPQQAWDAGVAEHPIVPASTVTNQMEAALALVKHLSISGSMLRTCGLTYTADCLPYLKERVGASKVEVRIDPEDVQRAFVFDPDKKVLVALRLLTAIAPDTSFAVYQLQRKTIRRDLPLSQRLSDRAYVEGVHQLNQEIQELQDTASRQQKQKKSKSPKAPKPQKGSLCAGATRKQREVITGGDNKPAWSRRQTPNIVPQGDLRDGGWSTGTL</sequence>
<dbReference type="PROSITE" id="PS50994">
    <property type="entry name" value="INTEGRASE"/>
    <property type="match status" value="1"/>
</dbReference>